<dbReference type="GO" id="GO:0016887">
    <property type="term" value="F:ATP hydrolysis activity"/>
    <property type="evidence" value="ECO:0007669"/>
    <property type="project" value="InterPro"/>
</dbReference>
<name>A0A1S2YSQ3_CICAR</name>
<keyword evidence="6" id="KW-0547">Nucleotide-binding</keyword>
<dbReference type="InterPro" id="IPR058017">
    <property type="entry name" value="At3g28540-like_C"/>
</dbReference>
<dbReference type="eggNOG" id="KOG0743">
    <property type="taxonomic scope" value="Eukaryota"/>
</dbReference>
<dbReference type="Proteomes" id="UP000087171">
    <property type="component" value="Chromosome Ca7"/>
</dbReference>
<dbReference type="AlphaFoldDB" id="A0A1S2YSQ3"/>
<sequence>MSFFSSFFSSSSETNLTTAKHILSTAATVTATALLIRSVAKELLPIDLRDYILTKSNTIFSRFSTNITMVVEEFEGLDANQIYQAVEFYLGTIISSSTQRLLVSKSDNLKTFNLTVKHNQLVTDYFRGVKFQWLLRNPNDLTATLNSEMRSFELTFKRKHKEMVLDTYIPFILQEAKSKKQERQDLKIYTIDTQNMFGSFGLAWVGTTLDNSSTFDTMALERDLGEFVMEDLIKFVMRKGYYRSVGKPWKRGYLLYGPPGTGKSSLIAAMANYLHFDIYDLELSEVSSNADLRRLLIAMRNRSIVAIEDIDCSVDQDRQGRTSTRINHKQVTLSGLLNFIDGLWSNWGDERIIVFTTNHKEKLDPALLRPGRIDVHILMSYCSPYVFRQLALRYLGITEHFYFREIERTLHNTNVTPAEVAEYLLKGSDVDITLKELADFVRVKGVIQQLEYLAS</sequence>
<keyword evidence="4" id="KW-0460">Magnesium</keyword>
<evidence type="ECO:0000313" key="9">
    <source>
        <dbReference type="RefSeq" id="XP_004509305.1"/>
    </source>
</evidence>
<comment type="cofactor">
    <cofactor evidence="1">
        <name>Mg(2+)</name>
        <dbReference type="ChEBI" id="CHEBI:18420"/>
    </cofactor>
</comment>
<reference evidence="9" key="2">
    <citation type="submission" date="2025-08" db="UniProtKB">
        <authorList>
            <consortium name="RefSeq"/>
        </authorList>
    </citation>
    <scope>IDENTIFICATION</scope>
    <source>
        <tissue evidence="9">Etiolated seedlings</tissue>
    </source>
</reference>
<dbReference type="Pfam" id="PF14363">
    <property type="entry name" value="AAA_assoc"/>
    <property type="match status" value="1"/>
</dbReference>
<dbReference type="InterPro" id="IPR003959">
    <property type="entry name" value="ATPase_AAA_core"/>
</dbReference>
<keyword evidence="8" id="KW-1185">Reference proteome</keyword>
<dbReference type="Pfam" id="PF00004">
    <property type="entry name" value="AAA"/>
    <property type="match status" value="1"/>
</dbReference>
<dbReference type="InterPro" id="IPR025753">
    <property type="entry name" value="AAA_N_dom"/>
</dbReference>
<dbReference type="InterPro" id="IPR003593">
    <property type="entry name" value="AAA+_ATPase"/>
</dbReference>
<reference evidence="8" key="1">
    <citation type="journal article" date="2013" name="Nat. Biotechnol.">
        <title>Draft genome sequence of chickpea (Cicer arietinum) provides a resource for trait improvement.</title>
        <authorList>
            <person name="Varshney R.K."/>
            <person name="Song C."/>
            <person name="Saxena R.K."/>
            <person name="Azam S."/>
            <person name="Yu S."/>
            <person name="Sharpe A.G."/>
            <person name="Cannon S."/>
            <person name="Baek J."/>
            <person name="Rosen B.D."/>
            <person name="Tar'an B."/>
            <person name="Millan T."/>
            <person name="Zhang X."/>
            <person name="Ramsay L.D."/>
            <person name="Iwata A."/>
            <person name="Wang Y."/>
            <person name="Nelson W."/>
            <person name="Farmer A.D."/>
            <person name="Gaur P.M."/>
            <person name="Soderlund C."/>
            <person name="Penmetsa R.V."/>
            <person name="Xu C."/>
            <person name="Bharti A.K."/>
            <person name="He W."/>
            <person name="Winter P."/>
            <person name="Zhao S."/>
            <person name="Hane J.K."/>
            <person name="Carrasquilla-Garcia N."/>
            <person name="Condie J.A."/>
            <person name="Upadhyaya H.D."/>
            <person name="Luo M.C."/>
            <person name="Thudi M."/>
            <person name="Gowda C.L."/>
            <person name="Singh N.P."/>
            <person name="Lichtenzveig J."/>
            <person name="Gali K.K."/>
            <person name="Rubio J."/>
            <person name="Nadarajan N."/>
            <person name="Dolezel J."/>
            <person name="Bansal K.C."/>
            <person name="Xu X."/>
            <person name="Edwards D."/>
            <person name="Zhang G."/>
            <person name="Kahl G."/>
            <person name="Gil J."/>
            <person name="Singh K.B."/>
            <person name="Datta S.K."/>
            <person name="Jackson S.A."/>
            <person name="Wang J."/>
            <person name="Cook D.R."/>
        </authorList>
    </citation>
    <scope>NUCLEOTIDE SEQUENCE [LARGE SCALE GENOMIC DNA]</scope>
    <source>
        <strain evidence="8">cv. CDC Frontier</strain>
    </source>
</reference>
<comment type="catalytic activity">
    <reaction evidence="5">
        <text>ATP + H2O = ADP + phosphate + H(+)</text>
        <dbReference type="Rhea" id="RHEA:13065"/>
        <dbReference type="ChEBI" id="CHEBI:15377"/>
        <dbReference type="ChEBI" id="CHEBI:15378"/>
        <dbReference type="ChEBI" id="CHEBI:30616"/>
        <dbReference type="ChEBI" id="CHEBI:43474"/>
        <dbReference type="ChEBI" id="CHEBI:456216"/>
    </reaction>
</comment>
<evidence type="ECO:0000256" key="3">
    <source>
        <dbReference type="ARBA" id="ARBA00022801"/>
    </source>
</evidence>
<feature type="domain" description="AAA+ ATPase" evidence="7">
    <location>
        <begin position="249"/>
        <end position="383"/>
    </location>
</feature>
<dbReference type="InterPro" id="IPR050747">
    <property type="entry name" value="Mitochondrial_chaperone_BCS1"/>
</dbReference>
<dbReference type="GeneID" id="101503785"/>
<evidence type="ECO:0000259" key="7">
    <source>
        <dbReference type="SMART" id="SM00382"/>
    </source>
</evidence>
<dbReference type="CDD" id="cd19510">
    <property type="entry name" value="RecA-like_BCS1"/>
    <property type="match status" value="1"/>
</dbReference>
<dbReference type="PROSITE" id="PS00674">
    <property type="entry name" value="AAA"/>
    <property type="match status" value="1"/>
</dbReference>
<dbReference type="SUPFAM" id="SSF52540">
    <property type="entry name" value="P-loop containing nucleoside triphosphate hydrolases"/>
    <property type="match status" value="1"/>
</dbReference>
<dbReference type="GO" id="GO:0005524">
    <property type="term" value="F:ATP binding"/>
    <property type="evidence" value="ECO:0007669"/>
    <property type="project" value="UniProtKB-KW"/>
</dbReference>
<evidence type="ECO:0000313" key="8">
    <source>
        <dbReference type="Proteomes" id="UP000087171"/>
    </source>
</evidence>
<dbReference type="Gene3D" id="6.10.280.40">
    <property type="match status" value="1"/>
</dbReference>
<dbReference type="KEGG" id="cam:101503785"/>
<dbReference type="PANTHER" id="PTHR23070">
    <property type="entry name" value="BCS1 AAA-TYPE ATPASE"/>
    <property type="match status" value="1"/>
</dbReference>
<dbReference type="GO" id="GO:0006950">
    <property type="term" value="P:response to stress"/>
    <property type="evidence" value="ECO:0007669"/>
    <property type="project" value="UniProtKB-ARBA"/>
</dbReference>
<accession>A0A1S2YSQ3</accession>
<dbReference type="InterPro" id="IPR027417">
    <property type="entry name" value="P-loop_NTPase"/>
</dbReference>
<keyword evidence="6" id="KW-0067">ATP-binding</keyword>
<organism evidence="8 9">
    <name type="scientific">Cicer arietinum</name>
    <name type="common">Chickpea</name>
    <name type="synonym">Garbanzo</name>
    <dbReference type="NCBI Taxonomy" id="3827"/>
    <lineage>
        <taxon>Eukaryota</taxon>
        <taxon>Viridiplantae</taxon>
        <taxon>Streptophyta</taxon>
        <taxon>Embryophyta</taxon>
        <taxon>Tracheophyta</taxon>
        <taxon>Spermatophyta</taxon>
        <taxon>Magnoliopsida</taxon>
        <taxon>eudicotyledons</taxon>
        <taxon>Gunneridae</taxon>
        <taxon>Pentapetalae</taxon>
        <taxon>rosids</taxon>
        <taxon>fabids</taxon>
        <taxon>Fabales</taxon>
        <taxon>Fabaceae</taxon>
        <taxon>Papilionoideae</taxon>
        <taxon>50 kb inversion clade</taxon>
        <taxon>NPAAA clade</taxon>
        <taxon>Hologalegina</taxon>
        <taxon>IRL clade</taxon>
        <taxon>Cicereae</taxon>
        <taxon>Cicer</taxon>
    </lineage>
</organism>
<evidence type="ECO:0000256" key="1">
    <source>
        <dbReference type="ARBA" id="ARBA00001946"/>
    </source>
</evidence>
<evidence type="ECO:0000256" key="2">
    <source>
        <dbReference type="ARBA" id="ARBA00007448"/>
    </source>
</evidence>
<dbReference type="SMART" id="SM00382">
    <property type="entry name" value="AAA"/>
    <property type="match status" value="1"/>
</dbReference>
<dbReference type="OrthoDB" id="10251412at2759"/>
<dbReference type="PaxDb" id="3827-XP_004509306.1"/>
<protein>
    <submittedName>
        <fullName evidence="9">Protein HYPER-SENSITIVITY-RELATED 4-like</fullName>
    </submittedName>
</protein>
<keyword evidence="3" id="KW-0378">Hydrolase</keyword>
<gene>
    <name evidence="9" type="primary">LOC101503785</name>
</gene>
<dbReference type="InterPro" id="IPR003960">
    <property type="entry name" value="ATPase_AAA_CS"/>
</dbReference>
<evidence type="ECO:0000256" key="5">
    <source>
        <dbReference type="ARBA" id="ARBA00049360"/>
    </source>
</evidence>
<dbReference type="RefSeq" id="XP_004509305.1">
    <property type="nucleotide sequence ID" value="XM_004509248.2"/>
</dbReference>
<dbReference type="Gene3D" id="3.40.50.300">
    <property type="entry name" value="P-loop containing nucleotide triphosphate hydrolases"/>
    <property type="match status" value="1"/>
</dbReference>
<comment type="similarity">
    <text evidence="2">Belongs to the AAA ATPase family. BCS1 subfamily.</text>
</comment>
<evidence type="ECO:0000256" key="4">
    <source>
        <dbReference type="ARBA" id="ARBA00022842"/>
    </source>
</evidence>
<evidence type="ECO:0000256" key="6">
    <source>
        <dbReference type="RuleBase" id="RU003651"/>
    </source>
</evidence>
<proteinExistence type="inferred from homology"/>
<dbReference type="STRING" id="3827.A0A1S2YSQ3"/>
<dbReference type="Pfam" id="PF25568">
    <property type="entry name" value="AAA_lid_At3g28540"/>
    <property type="match status" value="1"/>
</dbReference>